<dbReference type="GO" id="GO:0016787">
    <property type="term" value="F:hydrolase activity"/>
    <property type="evidence" value="ECO:0007669"/>
    <property type="project" value="UniProtKB-KW"/>
</dbReference>
<accession>A0A7C1ZEZ5</accession>
<protein>
    <submittedName>
        <fullName evidence="6">Metallophosphoesterase</fullName>
    </submittedName>
</protein>
<reference evidence="6" key="1">
    <citation type="journal article" date="2020" name="mSystems">
        <title>Genome- and Community-Level Interaction Insights into Carbon Utilization and Element Cycling Functions of Hydrothermarchaeota in Hydrothermal Sediment.</title>
        <authorList>
            <person name="Zhou Z."/>
            <person name="Liu Y."/>
            <person name="Xu W."/>
            <person name="Pan J."/>
            <person name="Luo Z.H."/>
            <person name="Li M."/>
        </authorList>
    </citation>
    <scope>NUCLEOTIDE SEQUENCE [LARGE SCALE GENOMIC DNA]</scope>
    <source>
        <strain evidence="6">HyVt-389</strain>
    </source>
</reference>
<dbReference type="SUPFAM" id="SSF56300">
    <property type="entry name" value="Metallo-dependent phosphatases"/>
    <property type="match status" value="1"/>
</dbReference>
<feature type="domain" description="Calcineurin-like phosphoesterase" evidence="5">
    <location>
        <begin position="7"/>
        <end position="187"/>
    </location>
</feature>
<evidence type="ECO:0000313" key="6">
    <source>
        <dbReference type="EMBL" id="HEC68110.1"/>
    </source>
</evidence>
<keyword evidence="1" id="KW-0479">Metal-binding</keyword>
<dbReference type="PANTHER" id="PTHR42988:SF2">
    <property type="entry name" value="CYCLIC NUCLEOTIDE PHOSPHODIESTERASE CBUA0032-RELATED"/>
    <property type="match status" value="1"/>
</dbReference>
<evidence type="ECO:0000259" key="5">
    <source>
        <dbReference type="Pfam" id="PF00149"/>
    </source>
</evidence>
<gene>
    <name evidence="6" type="ORF">ENI35_04795</name>
</gene>
<evidence type="ECO:0000256" key="3">
    <source>
        <dbReference type="ARBA" id="ARBA00023004"/>
    </source>
</evidence>
<dbReference type="InterPro" id="IPR050884">
    <property type="entry name" value="CNP_phosphodiesterase-III"/>
</dbReference>
<comment type="similarity">
    <text evidence="4">Belongs to the cyclic nucleotide phosphodiesterase class-III family.</text>
</comment>
<dbReference type="InterPro" id="IPR029052">
    <property type="entry name" value="Metallo-depent_PP-like"/>
</dbReference>
<organism evidence="6">
    <name type="scientific">Desulfofervidus auxilii</name>
    <dbReference type="NCBI Taxonomy" id="1621989"/>
    <lineage>
        <taxon>Bacteria</taxon>
        <taxon>Pseudomonadati</taxon>
        <taxon>Thermodesulfobacteriota</taxon>
        <taxon>Candidatus Desulfofervidia</taxon>
        <taxon>Candidatus Desulfofervidales</taxon>
        <taxon>Candidatus Desulfofervidaceae</taxon>
        <taxon>Candidatus Desulfofervidus</taxon>
    </lineage>
</organism>
<evidence type="ECO:0000256" key="4">
    <source>
        <dbReference type="ARBA" id="ARBA00025742"/>
    </source>
</evidence>
<dbReference type="Proteomes" id="UP000885738">
    <property type="component" value="Unassembled WGS sequence"/>
</dbReference>
<proteinExistence type="inferred from homology"/>
<evidence type="ECO:0000256" key="1">
    <source>
        <dbReference type="ARBA" id="ARBA00022723"/>
    </source>
</evidence>
<dbReference type="Pfam" id="PF00149">
    <property type="entry name" value="Metallophos"/>
    <property type="match status" value="1"/>
</dbReference>
<keyword evidence="3" id="KW-0408">Iron</keyword>
<dbReference type="CDD" id="cd07400">
    <property type="entry name" value="MPP_1"/>
    <property type="match status" value="1"/>
</dbReference>
<dbReference type="GO" id="GO:0046872">
    <property type="term" value="F:metal ion binding"/>
    <property type="evidence" value="ECO:0007669"/>
    <property type="project" value="UniProtKB-KW"/>
</dbReference>
<keyword evidence="2" id="KW-0378">Hydrolase</keyword>
<sequence>MVKDERIKIAHISDLHITGPNFVSQWGENVIDILNSEMPEILIITGDLTDDGYVHEYELAKTYIDRIKVKNKIVVPGNHDARNEGYIIFEEIFGTRCPYYENEKVVILGIDSSQPDIDDGHVGRENYGFIREKLSINNKVKILAMHHHLISIPGTGRERNIPSDAGDVLKICMELGVNFVFSGHKHLPWTWRLENTYLITAGTATSRRLKGRSYPSFNILEIPVIHADKQDKMATLKEVDVTNKKFREILRGFRALKNIETLSFKGSQKII</sequence>
<dbReference type="PANTHER" id="PTHR42988">
    <property type="entry name" value="PHOSPHOHYDROLASE"/>
    <property type="match status" value="1"/>
</dbReference>
<dbReference type="Gene3D" id="3.60.21.10">
    <property type="match status" value="1"/>
</dbReference>
<comment type="caution">
    <text evidence="6">The sequence shown here is derived from an EMBL/GenBank/DDBJ whole genome shotgun (WGS) entry which is preliminary data.</text>
</comment>
<name>A0A7C1ZEZ5_DESA2</name>
<evidence type="ECO:0000256" key="2">
    <source>
        <dbReference type="ARBA" id="ARBA00022801"/>
    </source>
</evidence>
<dbReference type="InterPro" id="IPR004843">
    <property type="entry name" value="Calcineurin-like_PHP"/>
</dbReference>
<dbReference type="AlphaFoldDB" id="A0A7C1ZEZ5"/>
<dbReference type="EMBL" id="DRIH01000163">
    <property type="protein sequence ID" value="HEC68110.1"/>
    <property type="molecule type" value="Genomic_DNA"/>
</dbReference>